<dbReference type="AlphaFoldDB" id="A0A2T1A5U1"/>
<accession>A0A2T1A5U1</accession>
<organism evidence="1 2">
    <name type="scientific">Antricoccus suffuscus</name>
    <dbReference type="NCBI Taxonomy" id="1629062"/>
    <lineage>
        <taxon>Bacteria</taxon>
        <taxon>Bacillati</taxon>
        <taxon>Actinomycetota</taxon>
        <taxon>Actinomycetes</taxon>
        <taxon>Geodermatophilales</taxon>
        <taxon>Antricoccaceae</taxon>
        <taxon>Antricoccus</taxon>
    </lineage>
</organism>
<proteinExistence type="predicted"/>
<name>A0A2T1A5U1_9ACTN</name>
<evidence type="ECO:0000313" key="1">
    <source>
        <dbReference type="EMBL" id="PRZ43959.1"/>
    </source>
</evidence>
<reference evidence="1 2" key="1">
    <citation type="submission" date="2018-03" db="EMBL/GenBank/DDBJ databases">
        <title>Genomic Encyclopedia of Archaeal and Bacterial Type Strains, Phase II (KMG-II): from individual species to whole genera.</title>
        <authorList>
            <person name="Goeker M."/>
        </authorList>
    </citation>
    <scope>NUCLEOTIDE SEQUENCE [LARGE SCALE GENOMIC DNA]</scope>
    <source>
        <strain evidence="1 2">DSM 100065</strain>
    </source>
</reference>
<evidence type="ECO:0000313" key="2">
    <source>
        <dbReference type="Proteomes" id="UP000237752"/>
    </source>
</evidence>
<dbReference type="EMBL" id="PVUE01000001">
    <property type="protein sequence ID" value="PRZ43959.1"/>
    <property type="molecule type" value="Genomic_DNA"/>
</dbReference>
<gene>
    <name evidence="1" type="ORF">CLV47_10183</name>
</gene>
<protein>
    <recommendedName>
        <fullName evidence="3">Peptidase M23-like protein</fullName>
    </recommendedName>
</protein>
<sequence length="41" mass="4268">MTGVHLHFEIYSPGSPTNAYASNGTPIDPLPILTSKGVKVG</sequence>
<comment type="caution">
    <text evidence="1">The sequence shown here is derived from an EMBL/GenBank/DDBJ whole genome shotgun (WGS) entry which is preliminary data.</text>
</comment>
<keyword evidence="2" id="KW-1185">Reference proteome</keyword>
<evidence type="ECO:0008006" key="3">
    <source>
        <dbReference type="Google" id="ProtNLM"/>
    </source>
</evidence>
<dbReference type="Proteomes" id="UP000237752">
    <property type="component" value="Unassembled WGS sequence"/>
</dbReference>